<evidence type="ECO:0000256" key="1">
    <source>
        <dbReference type="ARBA" id="ARBA00022664"/>
    </source>
</evidence>
<dbReference type="GO" id="GO:0006397">
    <property type="term" value="P:mRNA processing"/>
    <property type="evidence" value="ECO:0007669"/>
    <property type="project" value="UniProtKB-KW"/>
</dbReference>
<dbReference type="SMART" id="SM00343">
    <property type="entry name" value="ZnF_C2HC"/>
    <property type="match status" value="2"/>
</dbReference>
<feature type="domain" description="CCHC-type" evidence="3">
    <location>
        <begin position="392"/>
        <end position="408"/>
    </location>
</feature>
<evidence type="ECO:0000313" key="4">
    <source>
        <dbReference type="EMBL" id="KIJ98346.1"/>
    </source>
</evidence>
<feature type="compositionally biased region" description="Polar residues" evidence="2">
    <location>
        <begin position="1"/>
        <end position="31"/>
    </location>
</feature>
<name>A0A0C9XL93_9AGAR</name>
<evidence type="ECO:0000256" key="2">
    <source>
        <dbReference type="SAM" id="MobiDB-lite"/>
    </source>
</evidence>
<accession>A0A0C9XL93</accession>
<gene>
    <name evidence="4" type="ORF">K443DRAFT_9242</name>
</gene>
<dbReference type="AlphaFoldDB" id="A0A0C9XL93"/>
<sequence>MSGTGVKPRTQTTLSSKGRMTITRPSQSIEAETQPREKRRTRAAGSTEVEGNDQEIGDALKGMSYLEETLLFVPEGALPILDALSSTLFQIAAIQGIGRPAVNAICAVAYVLKEVELGEVAKAVRNIADTQFSEMASDLKEYTEGLKESMAEEMGKRTEALEKKTGELVEAMEKAAQQAGNTGNSPYRDALTRSASGAPPDTNPRLAAKESIRQRQSLIDLPKGSTLRNCANTVLVGKLSEAMGKVTDQKHKIRSALKLQNGGILVEMVTDDGAAWLASKANAEAFLRELGESEASFKTRSYNVIAYYVPLSLDPRSESHRKEIEEANGIPTGVLTKIRWIKPPMRRQPDQRFAHIIITFSDAESANRAIVNGLSICHKRVPVAKCRKEPIRCLKCQGWDHIAAECVAPKEVNICGTCGARDHWTSNCKQQGVAYCTSCRTNDHASWDRECPTFLRKVDELNARDPANDIPFFPARETWTWSQSYPLQGRRVPPAQIQVNYAKAGSQKSRYKQTQLNFDPAVPGGRPYTREQRARQLSKPPAAKSPPPSFPNPES</sequence>
<evidence type="ECO:0000259" key="3">
    <source>
        <dbReference type="SMART" id="SM00343"/>
    </source>
</evidence>
<dbReference type="GO" id="GO:0008270">
    <property type="term" value="F:zinc ion binding"/>
    <property type="evidence" value="ECO:0007669"/>
    <property type="project" value="InterPro"/>
</dbReference>
<keyword evidence="5" id="KW-1185">Reference proteome</keyword>
<reference evidence="4 5" key="1">
    <citation type="submission" date="2014-04" db="EMBL/GenBank/DDBJ databases">
        <authorList>
            <consortium name="DOE Joint Genome Institute"/>
            <person name="Kuo A."/>
            <person name="Kohler A."/>
            <person name="Nagy L.G."/>
            <person name="Floudas D."/>
            <person name="Copeland A."/>
            <person name="Barry K.W."/>
            <person name="Cichocki N."/>
            <person name="Veneault-Fourrey C."/>
            <person name="LaButti K."/>
            <person name="Lindquist E.A."/>
            <person name="Lipzen A."/>
            <person name="Lundell T."/>
            <person name="Morin E."/>
            <person name="Murat C."/>
            <person name="Sun H."/>
            <person name="Tunlid A."/>
            <person name="Henrissat B."/>
            <person name="Grigoriev I.V."/>
            <person name="Hibbett D.S."/>
            <person name="Martin F."/>
            <person name="Nordberg H.P."/>
            <person name="Cantor M.N."/>
            <person name="Hua S.X."/>
        </authorList>
    </citation>
    <scope>NUCLEOTIDE SEQUENCE [LARGE SCALE GENOMIC DNA]</scope>
    <source>
        <strain evidence="4 5">LaAM-08-1</strain>
    </source>
</reference>
<reference evidence="5" key="2">
    <citation type="submission" date="2015-01" db="EMBL/GenBank/DDBJ databases">
        <title>Evolutionary Origins and Diversification of the Mycorrhizal Mutualists.</title>
        <authorList>
            <consortium name="DOE Joint Genome Institute"/>
            <consortium name="Mycorrhizal Genomics Consortium"/>
            <person name="Kohler A."/>
            <person name="Kuo A."/>
            <person name="Nagy L.G."/>
            <person name="Floudas D."/>
            <person name="Copeland A."/>
            <person name="Barry K.W."/>
            <person name="Cichocki N."/>
            <person name="Veneault-Fourrey C."/>
            <person name="LaButti K."/>
            <person name="Lindquist E.A."/>
            <person name="Lipzen A."/>
            <person name="Lundell T."/>
            <person name="Morin E."/>
            <person name="Murat C."/>
            <person name="Riley R."/>
            <person name="Ohm R."/>
            <person name="Sun H."/>
            <person name="Tunlid A."/>
            <person name="Henrissat B."/>
            <person name="Grigoriev I.V."/>
            <person name="Hibbett D.S."/>
            <person name="Martin F."/>
        </authorList>
    </citation>
    <scope>NUCLEOTIDE SEQUENCE [LARGE SCALE GENOMIC DNA]</scope>
    <source>
        <strain evidence="5">LaAM-08-1</strain>
    </source>
</reference>
<feature type="region of interest" description="Disordered" evidence="2">
    <location>
        <begin position="504"/>
        <end position="555"/>
    </location>
</feature>
<dbReference type="EMBL" id="KN838671">
    <property type="protein sequence ID" value="KIJ98346.1"/>
    <property type="molecule type" value="Genomic_DNA"/>
</dbReference>
<feature type="region of interest" description="Disordered" evidence="2">
    <location>
        <begin position="1"/>
        <end position="55"/>
    </location>
</feature>
<organism evidence="4 5">
    <name type="scientific">Laccaria amethystina LaAM-08-1</name>
    <dbReference type="NCBI Taxonomy" id="1095629"/>
    <lineage>
        <taxon>Eukaryota</taxon>
        <taxon>Fungi</taxon>
        <taxon>Dikarya</taxon>
        <taxon>Basidiomycota</taxon>
        <taxon>Agaricomycotina</taxon>
        <taxon>Agaricomycetes</taxon>
        <taxon>Agaricomycetidae</taxon>
        <taxon>Agaricales</taxon>
        <taxon>Agaricineae</taxon>
        <taxon>Hydnangiaceae</taxon>
        <taxon>Laccaria</taxon>
    </lineage>
</organism>
<dbReference type="SUPFAM" id="SSF57756">
    <property type="entry name" value="Retrovirus zinc finger-like domains"/>
    <property type="match status" value="1"/>
</dbReference>
<dbReference type="InterPro" id="IPR036875">
    <property type="entry name" value="Znf_CCHC_sf"/>
</dbReference>
<proteinExistence type="predicted"/>
<protein>
    <recommendedName>
        <fullName evidence="3">CCHC-type domain-containing protein</fullName>
    </recommendedName>
</protein>
<feature type="region of interest" description="Disordered" evidence="2">
    <location>
        <begin position="174"/>
        <end position="209"/>
    </location>
</feature>
<feature type="compositionally biased region" description="Polar residues" evidence="2">
    <location>
        <begin position="506"/>
        <end position="517"/>
    </location>
</feature>
<feature type="domain" description="CCHC-type" evidence="3">
    <location>
        <begin position="414"/>
        <end position="430"/>
    </location>
</feature>
<feature type="compositionally biased region" description="Pro residues" evidence="2">
    <location>
        <begin position="543"/>
        <end position="555"/>
    </location>
</feature>
<evidence type="ECO:0000313" key="5">
    <source>
        <dbReference type="Proteomes" id="UP000054477"/>
    </source>
</evidence>
<dbReference type="Gene3D" id="4.10.60.10">
    <property type="entry name" value="Zinc finger, CCHC-type"/>
    <property type="match status" value="1"/>
</dbReference>
<dbReference type="GO" id="GO:0003676">
    <property type="term" value="F:nucleic acid binding"/>
    <property type="evidence" value="ECO:0007669"/>
    <property type="project" value="InterPro"/>
</dbReference>
<dbReference type="InterPro" id="IPR001878">
    <property type="entry name" value="Znf_CCHC"/>
</dbReference>
<dbReference type="HOGENOM" id="CLU_029273_0_0_1"/>
<dbReference type="STRING" id="1095629.A0A0C9XL93"/>
<dbReference type="Proteomes" id="UP000054477">
    <property type="component" value="Unassembled WGS sequence"/>
</dbReference>
<dbReference type="OrthoDB" id="4230923at2759"/>
<keyword evidence="1" id="KW-0507">mRNA processing</keyword>